<comment type="caution">
    <text evidence="2">The sequence shown here is derived from an EMBL/GenBank/DDBJ whole genome shotgun (WGS) entry which is preliminary data.</text>
</comment>
<evidence type="ECO:0008006" key="4">
    <source>
        <dbReference type="Google" id="ProtNLM"/>
    </source>
</evidence>
<protein>
    <recommendedName>
        <fullName evidence="4">Lipoprotein</fullName>
    </recommendedName>
</protein>
<sequence length="235" mass="26703">MKKSKSIILLVIFSILILIGGLIVTRVIQQVTSGGFDRAKIEKQLDYMSEVYPTPKVSDLFKKFPKGFEIKYVLSDHSKAAYTGGKDIDHFIILTGKSETKEIQGVYYQEERKVDDEVRTEEISIRYTEDGGIVKLDGTPVNEKVSQIKFLFTNLTLNKEILSTFKIRSYFKNPVSGDDEITYIFKDSWVSKQLSASKETELDINFTYLQPSSPYLSMISLSSGDESLFEIIDAK</sequence>
<evidence type="ECO:0000313" key="2">
    <source>
        <dbReference type="EMBL" id="MBP2622734.1"/>
    </source>
</evidence>
<keyword evidence="1" id="KW-0812">Transmembrane</keyword>
<name>A0ABS5B1N0_9STRE</name>
<keyword evidence="1" id="KW-0472">Membrane</keyword>
<gene>
    <name evidence="2" type="ORF">C4K46_02135</name>
</gene>
<reference evidence="2 3" key="1">
    <citation type="submission" date="2018-02" db="EMBL/GenBank/DDBJ databases">
        <title>Draft genome sequence of Streptococcus oricebi CCUG 70868T type strain.</title>
        <authorList>
            <person name="Mendez V."/>
            <person name="Salva-Serra F."/>
            <person name="Jaen-Luchoro D."/>
            <person name="Gonzales-Siles L."/>
            <person name="Karlsson R."/>
            <person name="Engstrom-Jakobsson H."/>
            <person name="Busquets A."/>
            <person name="Gomila M."/>
            <person name="Pineiro-Iglesias B."/>
            <person name="Bennasar-Figueras A."/>
            <person name="Seeger M."/>
            <person name="Moore E."/>
        </authorList>
    </citation>
    <scope>NUCLEOTIDE SEQUENCE [LARGE SCALE GENOMIC DNA]</scope>
    <source>
        <strain evidence="2 3">CCUG 70868</strain>
    </source>
</reference>
<keyword evidence="3" id="KW-1185">Reference proteome</keyword>
<dbReference type="EMBL" id="PRDG01000001">
    <property type="protein sequence ID" value="MBP2622734.1"/>
    <property type="molecule type" value="Genomic_DNA"/>
</dbReference>
<dbReference type="RefSeq" id="WP_209626873.1">
    <property type="nucleotide sequence ID" value="NZ_PRDG01000001.1"/>
</dbReference>
<feature type="transmembrane region" description="Helical" evidence="1">
    <location>
        <begin position="7"/>
        <end position="28"/>
    </location>
</feature>
<evidence type="ECO:0000256" key="1">
    <source>
        <dbReference type="SAM" id="Phobius"/>
    </source>
</evidence>
<keyword evidence="1" id="KW-1133">Transmembrane helix</keyword>
<accession>A0ABS5B1N0</accession>
<dbReference type="Proteomes" id="UP001519296">
    <property type="component" value="Unassembled WGS sequence"/>
</dbReference>
<proteinExistence type="predicted"/>
<organism evidence="2 3">
    <name type="scientific">Streptococcus oricebi</name>
    <dbReference type="NCBI Taxonomy" id="1547447"/>
    <lineage>
        <taxon>Bacteria</taxon>
        <taxon>Bacillati</taxon>
        <taxon>Bacillota</taxon>
        <taxon>Bacilli</taxon>
        <taxon>Lactobacillales</taxon>
        <taxon>Streptococcaceae</taxon>
        <taxon>Streptococcus</taxon>
    </lineage>
</organism>
<evidence type="ECO:0000313" key="3">
    <source>
        <dbReference type="Proteomes" id="UP001519296"/>
    </source>
</evidence>